<dbReference type="Proteomes" id="UP001642464">
    <property type="component" value="Unassembled WGS sequence"/>
</dbReference>
<evidence type="ECO:0000313" key="2">
    <source>
        <dbReference type="Proteomes" id="UP001642464"/>
    </source>
</evidence>
<gene>
    <name evidence="1" type="ORF">SCF082_LOCUS6133</name>
</gene>
<keyword evidence="2" id="KW-1185">Reference proteome</keyword>
<reference evidence="1 2" key="1">
    <citation type="submission" date="2024-02" db="EMBL/GenBank/DDBJ databases">
        <authorList>
            <person name="Chen Y."/>
            <person name="Shah S."/>
            <person name="Dougan E. K."/>
            <person name="Thang M."/>
            <person name="Chan C."/>
        </authorList>
    </citation>
    <scope>NUCLEOTIDE SEQUENCE [LARGE SCALE GENOMIC DNA]</scope>
</reference>
<organism evidence="1 2">
    <name type="scientific">Durusdinium trenchii</name>
    <dbReference type="NCBI Taxonomy" id="1381693"/>
    <lineage>
        <taxon>Eukaryota</taxon>
        <taxon>Sar</taxon>
        <taxon>Alveolata</taxon>
        <taxon>Dinophyceae</taxon>
        <taxon>Suessiales</taxon>
        <taxon>Symbiodiniaceae</taxon>
        <taxon>Durusdinium</taxon>
    </lineage>
</organism>
<sequence length="902" mass="100606">MLPPFSTAYVKGWKRGVMLLITIQGIRELDLQDDVPHWVKVSFGTIHASFGVFADDTKGKVMANRGMTKLLTHEVLAKEVFNKGFSSGVNSLEQWKEELRNREGDQLVMLFLERMLADHDGCAPQMRKPLTYRDALSKHQACGGFLHYLNVLQKIAPSGEFAAMESDLRNQFRFGYLDPDILHSLEATVPPGDAQMVGAFRTHIARVEQSVRSEKLKVEQEHAASVRAADLTQLLARIDSDLTVLASRENNSASRAVETAKDMKYLYERQLKGEKFVDTWMAENCKLLEVEPDMNAVVPGLLAFKEQFRGIPGKEYIMCCYDATVFPSNAHYVRQSGIAVANILALSPAAFCHTQLPVNQAQTSHTAVIKHRRLLEDQFTKANLNILYQVQLLFMKTDGGGRDNRALSQPCLALLHNNFDNPVWLSSEAVSKGRVGPAPFLKFSDFIGFDETTRPSAQARVEQKGTEAHLALMTGYMEGMDIKQEDRVIICDVVPNRQNEFGRAVVQKRLADPTSPLRYIGFIRKQDGPGAGSSISDISKALRSQVWNFWDESTEAPPKTRPQEGDAPDSNAAPDLQVLAWQRGHPIWPEVLWDRFPDGSTEQASLKVKHGEFLSKFPSRPESAARAASVSVPLRVGGLCDFSVDGGLSPLDFTKQVSLPVVKEADFSVTRLGSCAMRNGRPALALTTTYDLWIGNTSDAQLNLEAGELFGFSTGNYEEITLSSGVLTDPNGLVLRFRNDLELIVTEDKKVMAVCEYLRYLATEKGIGSLTIEDHKMEQRMHEATTGADAVPMCFRYTITALESGRTHLFKPNAFESETVPTHRTFGALYNNSYQKVVQNNLACVLWEARVCSCQKRENVVVAFFATIVNQMPDDDHSDWDWSNHSDFDTSAARSRPALLHR</sequence>
<comment type="caution">
    <text evidence="1">The sequence shown here is derived from an EMBL/GenBank/DDBJ whole genome shotgun (WGS) entry which is preliminary data.</text>
</comment>
<protein>
    <submittedName>
        <fullName evidence="1">FO synthase subunit 1</fullName>
    </submittedName>
</protein>
<evidence type="ECO:0000313" key="1">
    <source>
        <dbReference type="EMBL" id="CAK8999601.1"/>
    </source>
</evidence>
<dbReference type="EMBL" id="CAXAMM010003348">
    <property type="protein sequence ID" value="CAK8999601.1"/>
    <property type="molecule type" value="Genomic_DNA"/>
</dbReference>
<accession>A0ABP0IAM2</accession>
<proteinExistence type="predicted"/>
<name>A0ABP0IAM2_9DINO</name>